<organism evidence="1 2">
    <name type="scientific">Stentor coeruleus</name>
    <dbReference type="NCBI Taxonomy" id="5963"/>
    <lineage>
        <taxon>Eukaryota</taxon>
        <taxon>Sar</taxon>
        <taxon>Alveolata</taxon>
        <taxon>Ciliophora</taxon>
        <taxon>Postciliodesmatophora</taxon>
        <taxon>Heterotrichea</taxon>
        <taxon>Heterotrichida</taxon>
        <taxon>Stentoridae</taxon>
        <taxon>Stentor</taxon>
    </lineage>
</organism>
<protein>
    <recommendedName>
        <fullName evidence="3">START domain-containing protein</fullName>
    </recommendedName>
</protein>
<dbReference type="InterPro" id="IPR023393">
    <property type="entry name" value="START-like_dom_sf"/>
</dbReference>
<evidence type="ECO:0008006" key="3">
    <source>
        <dbReference type="Google" id="ProtNLM"/>
    </source>
</evidence>
<dbReference type="SUPFAM" id="SSF55961">
    <property type="entry name" value="Bet v1-like"/>
    <property type="match status" value="1"/>
</dbReference>
<gene>
    <name evidence="1" type="ORF">SteCoe_13236</name>
</gene>
<dbReference type="AlphaFoldDB" id="A0A1R2C8Z3"/>
<dbReference type="EMBL" id="MPUH01000236">
    <property type="protein sequence ID" value="OMJ85474.1"/>
    <property type="molecule type" value="Genomic_DNA"/>
</dbReference>
<dbReference type="Gene3D" id="3.30.530.20">
    <property type="match status" value="1"/>
</dbReference>
<keyword evidence="2" id="KW-1185">Reference proteome</keyword>
<reference evidence="1 2" key="1">
    <citation type="submission" date="2016-11" db="EMBL/GenBank/DDBJ databases">
        <title>The macronuclear genome of Stentor coeruleus: a giant cell with tiny introns.</title>
        <authorList>
            <person name="Slabodnick M."/>
            <person name="Ruby J.G."/>
            <person name="Reiff S.B."/>
            <person name="Swart E.C."/>
            <person name="Gosai S."/>
            <person name="Prabakaran S."/>
            <person name="Witkowska E."/>
            <person name="Larue G.E."/>
            <person name="Fisher S."/>
            <person name="Freeman R.M."/>
            <person name="Gunawardena J."/>
            <person name="Chu W."/>
            <person name="Stover N.A."/>
            <person name="Gregory B.D."/>
            <person name="Nowacki M."/>
            <person name="Derisi J."/>
            <person name="Roy S.W."/>
            <person name="Marshall W.F."/>
            <person name="Sood P."/>
        </authorList>
    </citation>
    <scope>NUCLEOTIDE SEQUENCE [LARGE SCALE GENOMIC DNA]</scope>
    <source>
        <strain evidence="1">WM001</strain>
    </source>
</reference>
<proteinExistence type="predicted"/>
<dbReference type="Proteomes" id="UP000187209">
    <property type="component" value="Unassembled WGS sequence"/>
</dbReference>
<accession>A0A1R2C8Z3</accession>
<sequence>MEDVLSEFLLGYYKKNYNDNLKNYLKLINSAKSNIDFHQKLFSHKEFSEFKEECKIVKKIISAMLGDNWERIREQEGIEIHTMKNNEEFFIKVQCKIECEATLLLSICYETDLLVNWVSSLKKSTTLDEISMYRKKIHYEYNLPWPLTNRQSHLNVSCIPQPELNTVLLVVYSPKTIIKSTNDDSLIEMILPCCGVWIKKNSTSTDLVVTMQANKYIAKIPNWIVNYIIKSSFFQLACALKYHVENFRGSPYEFIVKDKKEKFYKEIQEVFTNRL</sequence>
<evidence type="ECO:0000313" key="2">
    <source>
        <dbReference type="Proteomes" id="UP000187209"/>
    </source>
</evidence>
<dbReference type="OrthoDB" id="10583102at2759"/>
<comment type="caution">
    <text evidence="1">The sequence shown here is derived from an EMBL/GenBank/DDBJ whole genome shotgun (WGS) entry which is preliminary data.</text>
</comment>
<evidence type="ECO:0000313" key="1">
    <source>
        <dbReference type="EMBL" id="OMJ85474.1"/>
    </source>
</evidence>
<name>A0A1R2C8Z3_9CILI</name>